<dbReference type="PRINTS" id="PR00792">
    <property type="entry name" value="PEPSIN"/>
</dbReference>
<dbReference type="MEROPS" id="A01.013"/>
<feature type="domain" description="Peptidase A1" evidence="13">
    <location>
        <begin position="142"/>
        <end position="460"/>
    </location>
</feature>
<dbReference type="FunFam" id="2.40.70.10:FF:000008">
    <property type="entry name" value="Cathepsin D"/>
    <property type="match status" value="1"/>
</dbReference>
<keyword evidence="6 12" id="KW-0378">Hydrolase</keyword>
<evidence type="ECO:0000256" key="5">
    <source>
        <dbReference type="ARBA" id="ARBA00022750"/>
    </source>
</evidence>
<dbReference type="AlphaFoldDB" id="B0DA02"/>
<keyword evidence="5 12" id="KW-0064">Aspartyl protease</keyword>
<dbReference type="GeneID" id="6076312"/>
<dbReference type="HOGENOM" id="CLU_013253_1_1_1"/>
<dbReference type="Pfam" id="PF00026">
    <property type="entry name" value="Asp"/>
    <property type="match status" value="1"/>
</dbReference>
<keyword evidence="9" id="KW-0449">Lipoprotein</keyword>
<evidence type="ECO:0000256" key="4">
    <source>
        <dbReference type="ARBA" id="ARBA00022670"/>
    </source>
</evidence>
<dbReference type="GO" id="GO:0004190">
    <property type="term" value="F:aspartic-type endopeptidase activity"/>
    <property type="evidence" value="ECO:0007669"/>
    <property type="project" value="UniProtKB-KW"/>
</dbReference>
<dbReference type="FunCoup" id="B0DA02">
    <property type="interactions" value="47"/>
</dbReference>
<feature type="active site" evidence="10">
    <location>
        <position position="350"/>
    </location>
</feature>
<dbReference type="InterPro" id="IPR033121">
    <property type="entry name" value="PEPTIDASE_A1"/>
</dbReference>
<keyword evidence="11" id="KW-1015">Disulfide bond</keyword>
<gene>
    <name evidence="14" type="primary">LbPR_A9</name>
    <name evidence="14" type="ORF">LACBIDRAFT_190404</name>
</gene>
<comment type="similarity">
    <text evidence="2 12">Belongs to the peptidase A1 family.</text>
</comment>
<evidence type="ECO:0000256" key="9">
    <source>
        <dbReference type="ARBA" id="ARBA00023288"/>
    </source>
</evidence>
<dbReference type="RefSeq" id="XP_001880663.1">
    <property type="nucleotide sequence ID" value="XM_001880628.1"/>
</dbReference>
<reference evidence="14 15" key="1">
    <citation type="journal article" date="2008" name="Nature">
        <title>The genome of Laccaria bicolor provides insights into mycorrhizal symbiosis.</title>
        <authorList>
            <person name="Martin F."/>
            <person name="Aerts A."/>
            <person name="Ahren D."/>
            <person name="Brun A."/>
            <person name="Danchin E.G.J."/>
            <person name="Duchaussoy F."/>
            <person name="Gibon J."/>
            <person name="Kohler A."/>
            <person name="Lindquist E."/>
            <person name="Pereda V."/>
            <person name="Salamov A."/>
            <person name="Shapiro H.J."/>
            <person name="Wuyts J."/>
            <person name="Blaudez D."/>
            <person name="Buee M."/>
            <person name="Brokstein P."/>
            <person name="Canbaeck B."/>
            <person name="Cohen D."/>
            <person name="Courty P.E."/>
            <person name="Coutinho P.M."/>
            <person name="Delaruelle C."/>
            <person name="Detter J.C."/>
            <person name="Deveau A."/>
            <person name="DiFazio S."/>
            <person name="Duplessis S."/>
            <person name="Fraissinet-Tachet L."/>
            <person name="Lucic E."/>
            <person name="Frey-Klett P."/>
            <person name="Fourrey C."/>
            <person name="Feussner I."/>
            <person name="Gay G."/>
            <person name="Grimwood J."/>
            <person name="Hoegger P.J."/>
            <person name="Jain P."/>
            <person name="Kilaru S."/>
            <person name="Labbe J."/>
            <person name="Lin Y.C."/>
            <person name="Legue V."/>
            <person name="Le Tacon F."/>
            <person name="Marmeisse R."/>
            <person name="Melayah D."/>
            <person name="Montanini B."/>
            <person name="Muratet M."/>
            <person name="Nehls U."/>
            <person name="Niculita-Hirzel H."/>
            <person name="Oudot-Le Secq M.P."/>
            <person name="Peter M."/>
            <person name="Quesneville H."/>
            <person name="Rajashekar B."/>
            <person name="Reich M."/>
            <person name="Rouhier N."/>
            <person name="Schmutz J."/>
            <person name="Yin T."/>
            <person name="Chalot M."/>
            <person name="Henrissat B."/>
            <person name="Kuees U."/>
            <person name="Lucas S."/>
            <person name="Van de Peer Y."/>
            <person name="Podila G.K."/>
            <person name="Polle A."/>
            <person name="Pukkila P.J."/>
            <person name="Richardson P.M."/>
            <person name="Rouze P."/>
            <person name="Sanders I.R."/>
            <person name="Stajich J.E."/>
            <person name="Tunlid A."/>
            <person name="Tuskan G."/>
            <person name="Grigoriev I.V."/>
        </authorList>
    </citation>
    <scope>NUCLEOTIDE SEQUENCE [LARGE SCALE GENOMIC DNA]</scope>
    <source>
        <strain evidence="15">S238N-H82 / ATCC MYA-4686</strain>
    </source>
</reference>
<evidence type="ECO:0000256" key="11">
    <source>
        <dbReference type="PIRSR" id="PIRSR601461-2"/>
    </source>
</evidence>
<dbReference type="PANTHER" id="PTHR47966:SF75">
    <property type="entry name" value="ENDOPEPTIDASE (CTSD), PUTATIVE (AFU_ORTHOLOGUE AFUA_4G07040)-RELATED"/>
    <property type="match status" value="1"/>
</dbReference>
<dbReference type="InterPro" id="IPR021109">
    <property type="entry name" value="Peptidase_aspartic_dom_sf"/>
</dbReference>
<dbReference type="InterPro" id="IPR001461">
    <property type="entry name" value="Aspartic_peptidase_A1"/>
</dbReference>
<dbReference type="FunFam" id="2.40.70.10:FF:000060">
    <property type="entry name" value="Aspartic-type endopeptidase ctsD"/>
    <property type="match status" value="1"/>
</dbReference>
<evidence type="ECO:0000256" key="1">
    <source>
        <dbReference type="ARBA" id="ARBA00004236"/>
    </source>
</evidence>
<dbReference type="InParanoid" id="B0DA02"/>
<dbReference type="Proteomes" id="UP000001194">
    <property type="component" value="Unassembled WGS sequence"/>
</dbReference>
<protein>
    <submittedName>
        <fullName evidence="14">Aspartic peptidase A1</fullName>
    </submittedName>
</protein>
<dbReference type="GO" id="GO:0006508">
    <property type="term" value="P:proteolysis"/>
    <property type="evidence" value="ECO:0007669"/>
    <property type="project" value="UniProtKB-KW"/>
</dbReference>
<evidence type="ECO:0000256" key="2">
    <source>
        <dbReference type="ARBA" id="ARBA00007447"/>
    </source>
</evidence>
<keyword evidence="8" id="KW-0325">Glycoprotein</keyword>
<evidence type="ECO:0000256" key="7">
    <source>
        <dbReference type="ARBA" id="ARBA00023136"/>
    </source>
</evidence>
<proteinExistence type="inferred from homology"/>
<dbReference type="Gene3D" id="2.40.70.10">
    <property type="entry name" value="Acid Proteases"/>
    <property type="match status" value="2"/>
</dbReference>
<name>B0DA02_LACBS</name>
<keyword evidence="7" id="KW-0472">Membrane</keyword>
<dbReference type="OrthoDB" id="2747330at2759"/>
<comment type="subcellular location">
    <subcellularLocation>
        <location evidence="1">Cell membrane</location>
    </subcellularLocation>
</comment>
<feature type="disulfide bond" evidence="11">
    <location>
        <begin position="173"/>
        <end position="181"/>
    </location>
</feature>
<keyword evidence="15" id="KW-1185">Reference proteome</keyword>
<evidence type="ECO:0000313" key="15">
    <source>
        <dbReference type="Proteomes" id="UP000001194"/>
    </source>
</evidence>
<dbReference type="GO" id="GO:0005886">
    <property type="term" value="C:plasma membrane"/>
    <property type="evidence" value="ECO:0007669"/>
    <property type="project" value="UniProtKB-SubCell"/>
</dbReference>
<dbReference type="PANTHER" id="PTHR47966">
    <property type="entry name" value="BETA-SITE APP-CLEAVING ENZYME, ISOFORM A-RELATED"/>
    <property type="match status" value="1"/>
</dbReference>
<evidence type="ECO:0000256" key="10">
    <source>
        <dbReference type="PIRSR" id="PIRSR601461-1"/>
    </source>
</evidence>
<organism evidence="15">
    <name type="scientific">Laccaria bicolor (strain S238N-H82 / ATCC MYA-4686)</name>
    <name type="common">Bicoloured deceiver</name>
    <name type="synonym">Laccaria laccata var. bicolor</name>
    <dbReference type="NCBI Taxonomy" id="486041"/>
    <lineage>
        <taxon>Eukaryota</taxon>
        <taxon>Fungi</taxon>
        <taxon>Dikarya</taxon>
        <taxon>Basidiomycota</taxon>
        <taxon>Agaricomycotina</taxon>
        <taxon>Agaricomycetes</taxon>
        <taxon>Agaricomycetidae</taxon>
        <taxon>Agaricales</taxon>
        <taxon>Agaricineae</taxon>
        <taxon>Hydnangiaceae</taxon>
        <taxon>Laccaria</taxon>
    </lineage>
</organism>
<keyword evidence="4 12" id="KW-0645">Protease</keyword>
<dbReference type="SUPFAM" id="SSF50630">
    <property type="entry name" value="Acid proteases"/>
    <property type="match status" value="1"/>
</dbReference>
<accession>B0DA02</accession>
<sequence length="463" mass="48634">MVTLPLKRMEQARNVHPLILLQQHINRSNRRLARISGRTQPTVEFLERELQKRVYAVEGSEGLERRFNRNGVPGSEENTLEKRYNRFGVPEKAKSPVGADSLAVLKKGSGNAGQQKSNVAVANTPTANSSLGLDIEAQDVGYLATVKMGTPPRDFLILMDSGSADLWVGAEACQSQNGGGCGNHNFLGPLSSSSFADSQAPFKVTYGTGEVSGTIVQDNINIAGLALDAHTFGVALVESVDFSGAQTPFDGLMGLAQSTLSEQQTPTPIESLAQAGLVTDAIVSYKISRLADNKNDGEITFGGLDATKFDPKTLTTVPNVNKQGFWEAGMDAATVNGKDTGLKGRTAILDTGTTLIVAPASDAAAVHAAIPGAQSDGQGGFTLPCTTTASVALTFGGQTFTIDPRDLAFQPINANDPQGDCVSGIASGNIGGAQEWLVGDVFLKNAYFSTDVTKNTLSLAKLV</sequence>
<dbReference type="STRING" id="486041.B0DA02"/>
<evidence type="ECO:0000313" key="14">
    <source>
        <dbReference type="EMBL" id="EDR08438.1"/>
    </source>
</evidence>
<dbReference type="InterPro" id="IPR001969">
    <property type="entry name" value="Aspartic_peptidase_AS"/>
</dbReference>
<feature type="active site" evidence="10">
    <location>
        <position position="160"/>
    </location>
</feature>
<keyword evidence="3" id="KW-1003">Cell membrane</keyword>
<evidence type="ECO:0000256" key="3">
    <source>
        <dbReference type="ARBA" id="ARBA00022475"/>
    </source>
</evidence>
<evidence type="ECO:0000256" key="8">
    <source>
        <dbReference type="ARBA" id="ARBA00023180"/>
    </source>
</evidence>
<dbReference type="EMBL" id="DS547101">
    <property type="protein sequence ID" value="EDR08438.1"/>
    <property type="molecule type" value="Genomic_DNA"/>
</dbReference>
<evidence type="ECO:0000256" key="12">
    <source>
        <dbReference type="RuleBase" id="RU000454"/>
    </source>
</evidence>
<dbReference type="CDD" id="cd05471">
    <property type="entry name" value="pepsin_like"/>
    <property type="match status" value="1"/>
</dbReference>
<evidence type="ECO:0000259" key="13">
    <source>
        <dbReference type="PROSITE" id="PS51767"/>
    </source>
</evidence>
<dbReference type="KEGG" id="lbc:LACBIDRAFT_190404"/>
<dbReference type="PROSITE" id="PS00141">
    <property type="entry name" value="ASP_PROTEASE"/>
    <property type="match status" value="1"/>
</dbReference>
<evidence type="ECO:0000256" key="6">
    <source>
        <dbReference type="ARBA" id="ARBA00022801"/>
    </source>
</evidence>
<dbReference type="PROSITE" id="PS51767">
    <property type="entry name" value="PEPTIDASE_A1"/>
    <property type="match status" value="1"/>
</dbReference>
<dbReference type="InterPro" id="IPR034164">
    <property type="entry name" value="Pepsin-like_dom"/>
</dbReference>